<reference evidence="7" key="1">
    <citation type="submission" date="2024-02" db="UniProtKB">
        <authorList>
            <consortium name="WormBaseParasite"/>
        </authorList>
    </citation>
    <scope>IDENTIFICATION</scope>
</reference>
<dbReference type="Proteomes" id="UP000035681">
    <property type="component" value="Unplaced"/>
</dbReference>
<keyword evidence="2 4" id="KW-0863">Zinc-finger</keyword>
<evidence type="ECO:0000313" key="7">
    <source>
        <dbReference type="WBParaSite" id="TCONS_00003302.p1"/>
    </source>
</evidence>
<evidence type="ECO:0000256" key="4">
    <source>
        <dbReference type="PROSITE-ProRule" id="PRU00175"/>
    </source>
</evidence>
<dbReference type="PANTHER" id="PTHR12183:SF32">
    <property type="entry name" value="MITOCHONDRIAL E3 UBIQUITIN PROTEIN LIGASE 1"/>
    <property type="match status" value="1"/>
</dbReference>
<evidence type="ECO:0000313" key="6">
    <source>
        <dbReference type="Proteomes" id="UP000035681"/>
    </source>
</evidence>
<proteinExistence type="predicted"/>
<sequence length="363" mass="41227">MFQSISGSPPQTYTNGFYCKDMGATDTSMNVKNFCKLAHDKEYIFSAMALRKGEKFHIRLEVLDNRSNFFVGLTLQNPSNLDFNLLPSNHLLLPECMLFTEIFTVSGRKFEMGIQECTFYYNDNGEFIMENLSLNESSQIGYVAPHDYLWIVFKCSVSFPNLFFVKSPMTPGYNGNYGENIPVITRLLPGYFDDITKKNSAVYNDPNNSPETNRLRLKSLLATKGIYYGRPMFGSVVPLQTPMIPLQTPLIPLRTPVIPLQTPVSHLQNPISHLQNLNLHQQQSNCCMDQPKTKKTEAESPKNDKKNEEIGSCVVCLVEPKSCLCFPCGHVCFCDECSKVFSDDNRLCPICRQRVEGICKVYY</sequence>
<dbReference type="WBParaSite" id="TCONS_00003302.p1">
    <property type="protein sequence ID" value="TCONS_00003302.p1"/>
    <property type="gene ID" value="XLOC_003044"/>
</dbReference>
<accession>A0AAF5HYP5</accession>
<evidence type="ECO:0000256" key="1">
    <source>
        <dbReference type="ARBA" id="ARBA00022723"/>
    </source>
</evidence>
<organism evidence="6 7">
    <name type="scientific">Strongyloides stercoralis</name>
    <name type="common">Threadworm</name>
    <dbReference type="NCBI Taxonomy" id="6248"/>
    <lineage>
        <taxon>Eukaryota</taxon>
        <taxon>Metazoa</taxon>
        <taxon>Ecdysozoa</taxon>
        <taxon>Nematoda</taxon>
        <taxon>Chromadorea</taxon>
        <taxon>Rhabditida</taxon>
        <taxon>Tylenchina</taxon>
        <taxon>Panagrolaimomorpha</taxon>
        <taxon>Strongyloidoidea</taxon>
        <taxon>Strongyloididae</taxon>
        <taxon>Strongyloides</taxon>
    </lineage>
</organism>
<name>A0AAF5HYP5_STRER</name>
<dbReference type="Pfam" id="PF13920">
    <property type="entry name" value="zf-C3HC4_3"/>
    <property type="match status" value="1"/>
</dbReference>
<feature type="domain" description="RING-type" evidence="5">
    <location>
        <begin position="313"/>
        <end position="352"/>
    </location>
</feature>
<dbReference type="PROSITE" id="PS50089">
    <property type="entry name" value="ZF_RING_2"/>
    <property type="match status" value="1"/>
</dbReference>
<evidence type="ECO:0000256" key="3">
    <source>
        <dbReference type="ARBA" id="ARBA00022833"/>
    </source>
</evidence>
<dbReference type="AlphaFoldDB" id="A0AAF5HYP5"/>
<dbReference type="PANTHER" id="PTHR12183">
    <property type="entry name" value="MITOCHONDRIAL UBIQUITIN LIGASE ACTIVATOR OF NFKB 1"/>
    <property type="match status" value="1"/>
</dbReference>
<dbReference type="InterPro" id="IPR051652">
    <property type="entry name" value="MDM2_MDM4_MUL1"/>
</dbReference>
<dbReference type="GO" id="GO:0008270">
    <property type="term" value="F:zinc ion binding"/>
    <property type="evidence" value="ECO:0007669"/>
    <property type="project" value="UniProtKB-KW"/>
</dbReference>
<dbReference type="SUPFAM" id="SSF57850">
    <property type="entry name" value="RING/U-box"/>
    <property type="match status" value="1"/>
</dbReference>
<evidence type="ECO:0000259" key="5">
    <source>
        <dbReference type="PROSITE" id="PS50089"/>
    </source>
</evidence>
<keyword evidence="3" id="KW-0862">Zinc</keyword>
<evidence type="ECO:0000256" key="2">
    <source>
        <dbReference type="ARBA" id="ARBA00022771"/>
    </source>
</evidence>
<dbReference type="GO" id="GO:0004842">
    <property type="term" value="F:ubiquitin-protein transferase activity"/>
    <property type="evidence" value="ECO:0007669"/>
    <property type="project" value="TreeGrafter"/>
</dbReference>
<dbReference type="GO" id="GO:0016567">
    <property type="term" value="P:protein ubiquitination"/>
    <property type="evidence" value="ECO:0007669"/>
    <property type="project" value="TreeGrafter"/>
</dbReference>
<dbReference type="InterPro" id="IPR001841">
    <property type="entry name" value="Znf_RING"/>
</dbReference>
<dbReference type="InterPro" id="IPR013083">
    <property type="entry name" value="Znf_RING/FYVE/PHD"/>
</dbReference>
<protein>
    <submittedName>
        <fullName evidence="7">RING-type domain-containing protein</fullName>
    </submittedName>
</protein>
<keyword evidence="1" id="KW-0479">Metal-binding</keyword>
<keyword evidence="6" id="KW-1185">Reference proteome</keyword>
<dbReference type="Gene3D" id="3.30.40.10">
    <property type="entry name" value="Zinc/RING finger domain, C3HC4 (zinc finger)"/>
    <property type="match status" value="1"/>
</dbReference>